<dbReference type="SUPFAM" id="SSF50104">
    <property type="entry name" value="Translation proteins SH3-like domain"/>
    <property type="match status" value="1"/>
</dbReference>
<dbReference type="HAMAP" id="MF_01320_B">
    <property type="entry name" value="Ribosomal_uL2_B"/>
    <property type="match status" value="1"/>
</dbReference>
<evidence type="ECO:0000259" key="6">
    <source>
        <dbReference type="SMART" id="SM01383"/>
    </source>
</evidence>
<dbReference type="Pfam" id="PF00181">
    <property type="entry name" value="Ribosomal_L2_N"/>
    <property type="match status" value="1"/>
</dbReference>
<feature type="domain" description="Large ribosomal subunit protein uL2 C-terminal" evidence="5">
    <location>
        <begin position="105"/>
        <end position="234"/>
    </location>
</feature>
<evidence type="ECO:0000256" key="1">
    <source>
        <dbReference type="ARBA" id="ARBA00005636"/>
    </source>
</evidence>
<feature type="region of interest" description="Disordered" evidence="4">
    <location>
        <begin position="202"/>
        <end position="258"/>
    </location>
</feature>
<dbReference type="PANTHER" id="PTHR13691:SF5">
    <property type="entry name" value="LARGE RIBOSOMAL SUBUNIT PROTEIN UL2M"/>
    <property type="match status" value="1"/>
</dbReference>
<sequence length="258" mass="29310">MTQISKNIKPLKSLIKGMKRHAGRNNRGRITVRHQGGGHKRRYRIVDFSQKKMDIPAVVEYIEYDPYRTAFIARIRYRDGERQYILAPHELKVGRQVITSLEAPFESGNRTILKRIPSGTFVHNVELTPGRGGQLGRSAGSSLKVLANEDGYTHLKMPSSEVRRVRWDGYASVGQVSNPQHSTRVIGKAGRSRWLGIRPTVRGSAMNPVDHPYGGGEGKTQRGTRRPKTKWGKVTGGHRTRRKNKPSNRYIIKRRKKK</sequence>
<evidence type="ECO:0000256" key="4">
    <source>
        <dbReference type="SAM" id="MobiDB-lite"/>
    </source>
</evidence>
<evidence type="ECO:0000259" key="5">
    <source>
        <dbReference type="SMART" id="SM01382"/>
    </source>
</evidence>
<evidence type="ECO:0000313" key="7">
    <source>
        <dbReference type="EMBL" id="KKL48829.1"/>
    </source>
</evidence>
<feature type="compositionally biased region" description="Basic residues" evidence="4">
    <location>
        <begin position="222"/>
        <end position="258"/>
    </location>
</feature>
<dbReference type="InterPro" id="IPR008991">
    <property type="entry name" value="Translation_prot_SH3-like_sf"/>
</dbReference>
<dbReference type="PANTHER" id="PTHR13691">
    <property type="entry name" value="RIBOSOMAL PROTEIN L2"/>
    <property type="match status" value="1"/>
</dbReference>
<dbReference type="InterPro" id="IPR014726">
    <property type="entry name" value="Ribosomal_uL2_dom3"/>
</dbReference>
<dbReference type="InterPro" id="IPR012340">
    <property type="entry name" value="NA-bd_OB-fold"/>
</dbReference>
<dbReference type="Pfam" id="PF03947">
    <property type="entry name" value="Ribosomal_L2_C"/>
    <property type="match status" value="1"/>
</dbReference>
<name>A0A0F9CI84_9ZZZZ</name>
<reference evidence="7" key="1">
    <citation type="journal article" date="2015" name="Nature">
        <title>Complex archaea that bridge the gap between prokaryotes and eukaryotes.</title>
        <authorList>
            <person name="Spang A."/>
            <person name="Saw J.H."/>
            <person name="Jorgensen S.L."/>
            <person name="Zaremba-Niedzwiedzka K."/>
            <person name="Martijn J."/>
            <person name="Lind A.E."/>
            <person name="van Eijk R."/>
            <person name="Schleper C."/>
            <person name="Guy L."/>
            <person name="Ettema T.J."/>
        </authorList>
    </citation>
    <scope>NUCLEOTIDE SEQUENCE</scope>
</reference>
<dbReference type="GO" id="GO:0016740">
    <property type="term" value="F:transferase activity"/>
    <property type="evidence" value="ECO:0007669"/>
    <property type="project" value="InterPro"/>
</dbReference>
<dbReference type="InterPro" id="IPR022669">
    <property type="entry name" value="Ribosomal_uL2_C"/>
</dbReference>
<dbReference type="AlphaFoldDB" id="A0A0F9CI84"/>
<organism evidence="7">
    <name type="scientific">marine sediment metagenome</name>
    <dbReference type="NCBI Taxonomy" id="412755"/>
    <lineage>
        <taxon>unclassified sequences</taxon>
        <taxon>metagenomes</taxon>
        <taxon>ecological metagenomes</taxon>
    </lineage>
</organism>
<dbReference type="InterPro" id="IPR002171">
    <property type="entry name" value="Ribosomal_uL2"/>
</dbReference>
<dbReference type="InterPro" id="IPR022666">
    <property type="entry name" value="Ribosomal_uL2_RNA-bd_dom"/>
</dbReference>
<dbReference type="InterPro" id="IPR022671">
    <property type="entry name" value="Ribosomal_uL2_CS"/>
</dbReference>
<dbReference type="PIRSF" id="PIRSF002158">
    <property type="entry name" value="Ribosomal_L2"/>
    <property type="match status" value="1"/>
</dbReference>
<protein>
    <submittedName>
        <fullName evidence="7">Uncharacterized protein</fullName>
    </submittedName>
</protein>
<comment type="caution">
    <text evidence="7">The sequence shown here is derived from an EMBL/GenBank/DDBJ whole genome shotgun (WGS) entry which is preliminary data.</text>
</comment>
<dbReference type="EMBL" id="LAZR01033180">
    <property type="protein sequence ID" value="KKL48829.1"/>
    <property type="molecule type" value="Genomic_DNA"/>
</dbReference>
<keyword evidence="2" id="KW-0689">Ribosomal protein</keyword>
<proteinExistence type="inferred from homology"/>
<dbReference type="Gene3D" id="2.30.30.30">
    <property type="match status" value="1"/>
</dbReference>
<feature type="domain" description="Large ribosomal subunit protein uL2 RNA-binding" evidence="6">
    <location>
        <begin position="23"/>
        <end position="99"/>
    </location>
</feature>
<dbReference type="GO" id="GO:0005762">
    <property type="term" value="C:mitochondrial large ribosomal subunit"/>
    <property type="evidence" value="ECO:0007669"/>
    <property type="project" value="TreeGrafter"/>
</dbReference>
<dbReference type="Gene3D" id="4.10.950.10">
    <property type="entry name" value="Ribosomal protein L2, domain 3"/>
    <property type="match status" value="1"/>
</dbReference>
<dbReference type="InterPro" id="IPR005880">
    <property type="entry name" value="Ribosomal_uL2_bac/org-type"/>
</dbReference>
<dbReference type="GO" id="GO:0032543">
    <property type="term" value="P:mitochondrial translation"/>
    <property type="evidence" value="ECO:0007669"/>
    <property type="project" value="TreeGrafter"/>
</dbReference>
<evidence type="ECO:0000256" key="3">
    <source>
        <dbReference type="ARBA" id="ARBA00023274"/>
    </source>
</evidence>
<dbReference type="Gene3D" id="2.40.50.140">
    <property type="entry name" value="Nucleic acid-binding proteins"/>
    <property type="match status" value="1"/>
</dbReference>
<dbReference type="SUPFAM" id="SSF50249">
    <property type="entry name" value="Nucleic acid-binding proteins"/>
    <property type="match status" value="1"/>
</dbReference>
<dbReference type="GO" id="GO:0003723">
    <property type="term" value="F:RNA binding"/>
    <property type="evidence" value="ECO:0007669"/>
    <property type="project" value="InterPro"/>
</dbReference>
<evidence type="ECO:0000256" key="2">
    <source>
        <dbReference type="ARBA" id="ARBA00022980"/>
    </source>
</evidence>
<keyword evidence="3" id="KW-0687">Ribonucleoprotein</keyword>
<dbReference type="SMART" id="SM01383">
    <property type="entry name" value="Ribosomal_L2"/>
    <property type="match status" value="1"/>
</dbReference>
<dbReference type="SMART" id="SM01382">
    <property type="entry name" value="Ribosomal_L2_C"/>
    <property type="match status" value="1"/>
</dbReference>
<dbReference type="FunFam" id="4.10.950.10:FF:000001">
    <property type="entry name" value="50S ribosomal protein L2"/>
    <property type="match status" value="1"/>
</dbReference>
<accession>A0A0F9CI84</accession>
<gene>
    <name evidence="7" type="ORF">LCGC14_2321600</name>
</gene>
<dbReference type="NCBIfam" id="TIGR01171">
    <property type="entry name" value="rplB_bact"/>
    <property type="match status" value="1"/>
</dbReference>
<comment type="similarity">
    <text evidence="1">Belongs to the universal ribosomal protein uL2 family.</text>
</comment>
<dbReference type="InterPro" id="IPR014722">
    <property type="entry name" value="Rib_uL2_dom2"/>
</dbReference>
<dbReference type="GO" id="GO:0003735">
    <property type="term" value="F:structural constituent of ribosome"/>
    <property type="evidence" value="ECO:0007669"/>
    <property type="project" value="InterPro"/>
</dbReference>
<dbReference type="PROSITE" id="PS00467">
    <property type="entry name" value="RIBOSOMAL_L2"/>
    <property type="match status" value="1"/>
</dbReference>